<name>A0A1H9DQ43_9BACI</name>
<evidence type="ECO:0000313" key="3">
    <source>
        <dbReference type="Proteomes" id="UP000199427"/>
    </source>
</evidence>
<feature type="transmembrane region" description="Helical" evidence="1">
    <location>
        <begin position="153"/>
        <end position="173"/>
    </location>
</feature>
<gene>
    <name evidence="2" type="ORF">SAMN05216362_10783</name>
</gene>
<dbReference type="AlphaFoldDB" id="A0A1H9DQ43"/>
<accession>A0A1H9DQ43</accession>
<evidence type="ECO:0000256" key="1">
    <source>
        <dbReference type="SAM" id="Phobius"/>
    </source>
</evidence>
<keyword evidence="3" id="KW-1185">Reference proteome</keyword>
<dbReference type="Pfam" id="PF22765">
    <property type="entry name" value="DUF7010"/>
    <property type="match status" value="1"/>
</dbReference>
<dbReference type="Proteomes" id="UP000199427">
    <property type="component" value="Unassembled WGS sequence"/>
</dbReference>
<keyword evidence="1" id="KW-0812">Transmembrane</keyword>
<dbReference type="InterPro" id="IPR053824">
    <property type="entry name" value="DUF7010"/>
</dbReference>
<evidence type="ECO:0000313" key="2">
    <source>
        <dbReference type="EMBL" id="SEQ15636.1"/>
    </source>
</evidence>
<dbReference type="EMBL" id="FOES01000007">
    <property type="protein sequence ID" value="SEQ15636.1"/>
    <property type="molecule type" value="Genomic_DNA"/>
</dbReference>
<proteinExistence type="predicted"/>
<sequence>MNIDELRYDLSKRSKNGIGFLMSAVVIWTIITIIFVIDLEINTQNIFMFITTGIMFPLALLFSNLINAEWKQDDSPLSILGLILNVAQFIYFPLVFWAFLYKPTTMLMVFAIITAAHLFPYGWFYNAKPYYFIAPVLSVLILMLNSLDFPLWSLSTTMIIGLILLISLLFINYKKRVERHT</sequence>
<feature type="transmembrane region" description="Helical" evidence="1">
    <location>
        <begin position="20"/>
        <end position="39"/>
    </location>
</feature>
<feature type="transmembrane region" description="Helical" evidence="1">
    <location>
        <begin position="77"/>
        <end position="100"/>
    </location>
</feature>
<dbReference type="OrthoDB" id="3242785at2"/>
<feature type="transmembrane region" description="Helical" evidence="1">
    <location>
        <begin position="106"/>
        <end position="123"/>
    </location>
</feature>
<feature type="transmembrane region" description="Helical" evidence="1">
    <location>
        <begin position="45"/>
        <end position="65"/>
    </location>
</feature>
<dbReference type="RefSeq" id="WP_091773052.1">
    <property type="nucleotide sequence ID" value="NZ_FOES01000007.1"/>
</dbReference>
<dbReference type="STRING" id="571933.SAMN05216362_10783"/>
<organism evidence="2 3">
    <name type="scientific">Piscibacillus halophilus</name>
    <dbReference type="NCBI Taxonomy" id="571933"/>
    <lineage>
        <taxon>Bacteria</taxon>
        <taxon>Bacillati</taxon>
        <taxon>Bacillota</taxon>
        <taxon>Bacilli</taxon>
        <taxon>Bacillales</taxon>
        <taxon>Bacillaceae</taxon>
        <taxon>Piscibacillus</taxon>
    </lineage>
</organism>
<keyword evidence="1" id="KW-1133">Transmembrane helix</keyword>
<feature type="transmembrane region" description="Helical" evidence="1">
    <location>
        <begin position="130"/>
        <end position="147"/>
    </location>
</feature>
<protein>
    <submittedName>
        <fullName evidence="2">Uncharacterized protein</fullName>
    </submittedName>
</protein>
<reference evidence="2 3" key="1">
    <citation type="submission" date="2016-10" db="EMBL/GenBank/DDBJ databases">
        <authorList>
            <person name="de Groot N.N."/>
        </authorList>
    </citation>
    <scope>NUCLEOTIDE SEQUENCE [LARGE SCALE GENOMIC DNA]</scope>
    <source>
        <strain evidence="2 3">DSM 21633</strain>
    </source>
</reference>
<keyword evidence="1" id="KW-0472">Membrane</keyword>